<dbReference type="AlphaFoldDB" id="A0A7K0EU24"/>
<protein>
    <submittedName>
        <fullName evidence="2">T9SS type A sorting domain-containing protein</fullName>
    </submittedName>
</protein>
<evidence type="ECO:0000313" key="3">
    <source>
        <dbReference type="Proteomes" id="UP000441754"/>
    </source>
</evidence>
<dbReference type="EMBL" id="WJXZ01000014">
    <property type="protein sequence ID" value="MRS65011.1"/>
    <property type="molecule type" value="Genomic_DNA"/>
</dbReference>
<reference evidence="2 3" key="1">
    <citation type="journal article" date="2018" name="Antonie Van Leeuwenhoek">
        <title>Larkinella terrae sp. nov., isolated from soil on Jeju Island, South Korea.</title>
        <authorList>
            <person name="Ten L.N."/>
            <person name="Jeon J."/>
            <person name="Park S.J."/>
            <person name="Park S."/>
            <person name="Lee S.Y."/>
            <person name="Kim M.K."/>
            <person name="Jung H.Y."/>
        </authorList>
    </citation>
    <scope>NUCLEOTIDE SEQUENCE [LARGE SCALE GENOMIC DNA]</scope>
    <source>
        <strain evidence="2 3">KCTC 52001</strain>
    </source>
</reference>
<feature type="domain" description="Secretion system C-terminal sorting" evidence="1">
    <location>
        <begin position="80"/>
        <end position="153"/>
    </location>
</feature>
<dbReference type="Proteomes" id="UP000441754">
    <property type="component" value="Unassembled WGS sequence"/>
</dbReference>
<dbReference type="InterPro" id="IPR026444">
    <property type="entry name" value="Secre_tail"/>
</dbReference>
<accession>A0A7K0EU24</accession>
<dbReference type="OrthoDB" id="961604at2"/>
<proteinExistence type="predicted"/>
<evidence type="ECO:0000259" key="1">
    <source>
        <dbReference type="Pfam" id="PF18962"/>
    </source>
</evidence>
<sequence>MYSKVPYVLNTFESSKRPNEVTGSKNSKQQKLKHTLTTDTMKTLVASALITLTFALSSATFAADNKENAEVKSTFQSAVYPVINTMKLSVNVSKAKDSKVNIRLINEAGQTLTVLRLGKDNESSNIRFDLNDLEDGVYTVEVSDGVKTETKTVKVQTSAPVAETHREVSLK</sequence>
<name>A0A7K0EU24_9BACT</name>
<gene>
    <name evidence="2" type="ORF">GJJ30_27180</name>
</gene>
<comment type="caution">
    <text evidence="2">The sequence shown here is derived from an EMBL/GenBank/DDBJ whole genome shotgun (WGS) entry which is preliminary data.</text>
</comment>
<keyword evidence="3" id="KW-1185">Reference proteome</keyword>
<dbReference type="Pfam" id="PF18962">
    <property type="entry name" value="Por_Secre_tail"/>
    <property type="match status" value="1"/>
</dbReference>
<dbReference type="NCBIfam" id="TIGR04183">
    <property type="entry name" value="Por_Secre_tail"/>
    <property type="match status" value="1"/>
</dbReference>
<organism evidence="2 3">
    <name type="scientific">Larkinella terrae</name>
    <dbReference type="NCBI Taxonomy" id="2025311"/>
    <lineage>
        <taxon>Bacteria</taxon>
        <taxon>Pseudomonadati</taxon>
        <taxon>Bacteroidota</taxon>
        <taxon>Cytophagia</taxon>
        <taxon>Cytophagales</taxon>
        <taxon>Spirosomataceae</taxon>
        <taxon>Larkinella</taxon>
    </lineage>
</organism>
<evidence type="ECO:0000313" key="2">
    <source>
        <dbReference type="EMBL" id="MRS65011.1"/>
    </source>
</evidence>